<dbReference type="STRING" id="335543.Sfum_4096"/>
<feature type="domain" description="Thioredoxin" evidence="1">
    <location>
        <begin position="37"/>
        <end position="150"/>
    </location>
</feature>
<dbReference type="eggNOG" id="COG3118">
    <property type="taxonomic scope" value="Bacteria"/>
</dbReference>
<dbReference type="OrthoDB" id="9790390at2"/>
<dbReference type="PANTHER" id="PTHR45663:SF11">
    <property type="entry name" value="GEO12009P1"/>
    <property type="match status" value="1"/>
</dbReference>
<dbReference type="PANTHER" id="PTHR45663">
    <property type="entry name" value="GEO12009P1"/>
    <property type="match status" value="1"/>
</dbReference>
<dbReference type="PROSITE" id="PS51352">
    <property type="entry name" value="THIOREDOXIN_2"/>
    <property type="match status" value="1"/>
</dbReference>
<dbReference type="HOGENOM" id="CLU_090389_10_0_7"/>
<dbReference type="GO" id="GO:0015035">
    <property type="term" value="F:protein-disulfide reductase activity"/>
    <property type="evidence" value="ECO:0007669"/>
    <property type="project" value="TreeGrafter"/>
</dbReference>
<dbReference type="InParanoid" id="A0LQQ9"/>
<keyword evidence="3" id="KW-1185">Reference proteome</keyword>
<organism evidence="2 3">
    <name type="scientific">Syntrophobacter fumaroxidans (strain DSM 10017 / MPOB)</name>
    <dbReference type="NCBI Taxonomy" id="335543"/>
    <lineage>
        <taxon>Bacteria</taxon>
        <taxon>Pseudomonadati</taxon>
        <taxon>Thermodesulfobacteriota</taxon>
        <taxon>Syntrophobacteria</taxon>
        <taxon>Syntrophobacterales</taxon>
        <taxon>Syntrophobacteraceae</taxon>
        <taxon>Syntrophobacter</taxon>
    </lineage>
</organism>
<protein>
    <submittedName>
        <fullName evidence="2">Thioredoxin</fullName>
    </submittedName>
</protein>
<dbReference type="InterPro" id="IPR013766">
    <property type="entry name" value="Thioredoxin_domain"/>
</dbReference>
<dbReference type="Proteomes" id="UP000001784">
    <property type="component" value="Chromosome"/>
</dbReference>
<dbReference type="InterPro" id="IPR036249">
    <property type="entry name" value="Thioredoxin-like_sf"/>
</dbReference>
<evidence type="ECO:0000313" key="2">
    <source>
        <dbReference type="EMBL" id="ABK19761.1"/>
    </source>
</evidence>
<dbReference type="GO" id="GO:0045454">
    <property type="term" value="P:cell redox homeostasis"/>
    <property type="evidence" value="ECO:0007669"/>
    <property type="project" value="TreeGrafter"/>
</dbReference>
<sequence length="150" mass="16861">MNGRNIIAKCDKCGARNRIPENRMRDRPVCGKCRAPLTTTLIYPEYPLNVNDQSFFNEVVQFPGAAAAFFWAPSCPHCVRMLPVIDELAKQYAGKIKFVKLVTEQSPATASRFDVLGVPTLILFKAGRQVNRLFGAIPKEQLEYHLHALL</sequence>
<dbReference type="GO" id="GO:0005829">
    <property type="term" value="C:cytosol"/>
    <property type="evidence" value="ECO:0007669"/>
    <property type="project" value="TreeGrafter"/>
</dbReference>
<dbReference type="InterPro" id="IPR049299">
    <property type="entry name" value="Thio2_N"/>
</dbReference>
<dbReference type="SUPFAM" id="SSF52833">
    <property type="entry name" value="Thioredoxin-like"/>
    <property type="match status" value="1"/>
</dbReference>
<accession>A0LQQ9</accession>
<reference evidence="2 3" key="1">
    <citation type="submission" date="2006-10" db="EMBL/GenBank/DDBJ databases">
        <title>Complete sequence of Syntrophobacter fumaroxidans MPOB.</title>
        <authorList>
            <consortium name="US DOE Joint Genome Institute"/>
            <person name="Copeland A."/>
            <person name="Lucas S."/>
            <person name="Lapidus A."/>
            <person name="Barry K."/>
            <person name="Detter J.C."/>
            <person name="Glavina del Rio T."/>
            <person name="Hammon N."/>
            <person name="Israni S."/>
            <person name="Pitluck S."/>
            <person name="Goltsman E.G."/>
            <person name="Martinez M."/>
            <person name="Schmutz J."/>
            <person name="Larimer F."/>
            <person name="Land M."/>
            <person name="Hauser L."/>
            <person name="Kyrpides N."/>
            <person name="Kim E."/>
            <person name="Boone D.R."/>
            <person name="Brockman F."/>
            <person name="Culley D."/>
            <person name="Ferry J."/>
            <person name="Gunsalus R."/>
            <person name="McInerney M.J."/>
            <person name="Morrison M."/>
            <person name="Plugge C."/>
            <person name="Rohlin L."/>
            <person name="Scholten J."/>
            <person name="Sieber J."/>
            <person name="Stams A.J.M."/>
            <person name="Worm P."/>
            <person name="Henstra A.M."/>
            <person name="Richardson P."/>
        </authorList>
    </citation>
    <scope>NUCLEOTIDE SEQUENCE [LARGE SCALE GENOMIC DNA]</scope>
    <source>
        <strain evidence="3">DSM 10017 / MPOB</strain>
    </source>
</reference>
<dbReference type="KEGG" id="sfu:Sfum_4096"/>
<dbReference type="Gene3D" id="2.30.30.380">
    <property type="entry name" value="Zn-finger domain of Sec23/24"/>
    <property type="match status" value="1"/>
</dbReference>
<dbReference type="RefSeq" id="WP_011700874.1">
    <property type="nucleotide sequence ID" value="NC_008554.1"/>
</dbReference>
<evidence type="ECO:0000259" key="1">
    <source>
        <dbReference type="PROSITE" id="PS51352"/>
    </source>
</evidence>
<gene>
    <name evidence="2" type="ordered locus">Sfum_4096</name>
</gene>
<evidence type="ECO:0000313" key="3">
    <source>
        <dbReference type="Proteomes" id="UP000001784"/>
    </source>
</evidence>
<name>A0LQQ9_SYNFM</name>
<dbReference type="Gene3D" id="3.40.30.10">
    <property type="entry name" value="Glutaredoxin"/>
    <property type="match status" value="1"/>
</dbReference>
<dbReference type="Pfam" id="PF21352">
    <property type="entry name" value="Zn_ribbon_Thio2"/>
    <property type="match status" value="1"/>
</dbReference>
<dbReference type="AlphaFoldDB" id="A0LQQ9"/>
<proteinExistence type="predicted"/>
<dbReference type="Pfam" id="PF00085">
    <property type="entry name" value="Thioredoxin"/>
    <property type="match status" value="1"/>
</dbReference>
<dbReference type="EMBL" id="CP000478">
    <property type="protein sequence ID" value="ABK19761.1"/>
    <property type="molecule type" value="Genomic_DNA"/>
</dbReference>
<dbReference type="CDD" id="cd02947">
    <property type="entry name" value="TRX_family"/>
    <property type="match status" value="1"/>
</dbReference>